<dbReference type="AlphaFoldDB" id="A0A8S1J414"/>
<name>A0A8S1J414_9CHLO</name>
<gene>
    <name evidence="2" type="ORF">OSTQU699_LOCUS5880</name>
</gene>
<feature type="compositionally biased region" description="Gly residues" evidence="1">
    <location>
        <begin position="105"/>
        <end position="132"/>
    </location>
</feature>
<accession>A0A8S1J414</accession>
<dbReference type="Proteomes" id="UP000708148">
    <property type="component" value="Unassembled WGS sequence"/>
</dbReference>
<sequence>MPSLGAGPLLPLGSVVIFLAGAKRHALRGASLPSAHHPATQLGVSGVVACGGLATAAPQALDIVNATGPMCGVAPPKQAGANSMVVPEKCIGASKKAKRRRRRGGGAGDGDGMDDGAGGRDGGGGEGGWGDGWGEDGREWGEGSTRLAMWAVLCVYSMAQSVYFVLFGNEEKAQGPLMAAITSSLCARVHAKCRRMVLKKI</sequence>
<reference evidence="2" key="1">
    <citation type="submission" date="2020-12" db="EMBL/GenBank/DDBJ databases">
        <authorList>
            <person name="Iha C."/>
        </authorList>
    </citation>
    <scope>NUCLEOTIDE SEQUENCE</scope>
</reference>
<proteinExistence type="predicted"/>
<evidence type="ECO:0000256" key="1">
    <source>
        <dbReference type="SAM" id="MobiDB-lite"/>
    </source>
</evidence>
<evidence type="ECO:0000313" key="3">
    <source>
        <dbReference type="Proteomes" id="UP000708148"/>
    </source>
</evidence>
<feature type="compositionally biased region" description="Basic residues" evidence="1">
    <location>
        <begin position="95"/>
        <end position="104"/>
    </location>
</feature>
<dbReference type="OrthoDB" id="10644874at2759"/>
<organism evidence="2 3">
    <name type="scientific">Ostreobium quekettii</name>
    <dbReference type="NCBI Taxonomy" id="121088"/>
    <lineage>
        <taxon>Eukaryota</taxon>
        <taxon>Viridiplantae</taxon>
        <taxon>Chlorophyta</taxon>
        <taxon>core chlorophytes</taxon>
        <taxon>Ulvophyceae</taxon>
        <taxon>TCBD clade</taxon>
        <taxon>Bryopsidales</taxon>
        <taxon>Ostreobineae</taxon>
        <taxon>Ostreobiaceae</taxon>
        <taxon>Ostreobium</taxon>
    </lineage>
</organism>
<protein>
    <submittedName>
        <fullName evidence="2">Uncharacterized protein</fullName>
    </submittedName>
</protein>
<comment type="caution">
    <text evidence="2">The sequence shown here is derived from an EMBL/GenBank/DDBJ whole genome shotgun (WGS) entry which is preliminary data.</text>
</comment>
<evidence type="ECO:0000313" key="2">
    <source>
        <dbReference type="EMBL" id="CAD7700521.1"/>
    </source>
</evidence>
<dbReference type="EMBL" id="CAJHUC010001284">
    <property type="protein sequence ID" value="CAD7700521.1"/>
    <property type="molecule type" value="Genomic_DNA"/>
</dbReference>
<feature type="region of interest" description="Disordered" evidence="1">
    <location>
        <begin position="94"/>
        <end position="138"/>
    </location>
</feature>
<keyword evidence="3" id="KW-1185">Reference proteome</keyword>